<accession>A0A106BX41</accession>
<reference evidence="1 2" key="1">
    <citation type="submission" date="2016-01" db="EMBL/GenBank/DDBJ databases">
        <title>Draft genome of the antarctic isolate Shewanella frigidimarina Ag06-30.</title>
        <authorList>
            <person name="Parmeciano Di Noto G."/>
            <person name="Vazquez S."/>
            <person name="Mac Cormack W."/>
            <person name="Iriarte A."/>
            <person name="Quiroga C."/>
        </authorList>
    </citation>
    <scope>NUCLEOTIDE SEQUENCE [LARGE SCALE GENOMIC DNA]</scope>
    <source>
        <strain evidence="1 2">Ag06-30</strain>
    </source>
</reference>
<organism evidence="1">
    <name type="scientific">Shewanella frigidimarina</name>
    <dbReference type="NCBI Taxonomy" id="56812"/>
    <lineage>
        <taxon>Bacteria</taxon>
        <taxon>Pseudomonadati</taxon>
        <taxon>Pseudomonadota</taxon>
        <taxon>Gammaproteobacteria</taxon>
        <taxon>Alteromonadales</taxon>
        <taxon>Shewanellaceae</taxon>
        <taxon>Shewanella</taxon>
    </lineage>
</organism>
<dbReference type="AlphaFoldDB" id="A0A106BX41"/>
<gene>
    <name evidence="1" type="ORF">AWJ07_09045</name>
</gene>
<evidence type="ECO:0000313" key="2">
    <source>
        <dbReference type="Proteomes" id="UP000055702"/>
    </source>
</evidence>
<protein>
    <submittedName>
        <fullName evidence="1">Phosphoenolpyruvate carboxylase</fullName>
    </submittedName>
</protein>
<dbReference type="EMBL" id="LRDC01000062">
    <property type="protein sequence ID" value="KVX00225.1"/>
    <property type="molecule type" value="Genomic_DNA"/>
</dbReference>
<comment type="caution">
    <text evidence="1">The sequence shown here is derived from an EMBL/GenBank/DDBJ whole genome shotgun (WGS) entry which is preliminary data.</text>
</comment>
<dbReference type="RefSeq" id="WP_059747580.1">
    <property type="nucleotide sequence ID" value="NZ_LRDC01000062.1"/>
</dbReference>
<dbReference type="Proteomes" id="UP000055702">
    <property type="component" value="Unassembled WGS sequence"/>
</dbReference>
<keyword evidence="1" id="KW-0670">Pyruvate</keyword>
<sequence>MSSNLHQAGVKLLKQLGRNADVIMDAYLAGSISDTAHDAGVIEKLKKSGILWRPEPDQELRLKRSVRALLEEALSDERNRQIDANVGSALATIKTLADHYKEARRDVDFSAAEAYLADLNEHVYSFTDSLRYSIRVLWSRINNEFGYVGTISAKIRENELAQSQVSELLNGLEMFQFSELGEIAGDIRELRRLLMTSLQETLSQCTQELSIVQARLYELLGRFRQIQGRTRLLKGWLLHTSMHPDYQPENHVMHKAVPVLFNCAEALIAPASVDVSNPHHELELMSLVAQVKAISRDSLPAVLREHNVTFEMGDSEDFDIPENPLKIAVDEYFCEVIDSGLRQSALSYLQEKQLTWDAESWLYQVIGGYEGLADEHKNYFELEPIGKPDPVYSGNFIINDVELWLA</sequence>
<evidence type="ECO:0000313" key="1">
    <source>
        <dbReference type="EMBL" id="KVX00225.1"/>
    </source>
</evidence>
<name>A0A106BX41_SHEFR</name>
<proteinExistence type="predicted"/>